<dbReference type="Proteomes" id="UP000042958">
    <property type="component" value="Unassembled WGS sequence"/>
</dbReference>
<sequence>MMRFIFTASAVITGGSAVYFYLFHQRLSSRIQHKSHSGKLSAPSPKPIQIESVPEDIFTDQYFALYDHSSKSVARDALPKNVPTEQLFTKLVRRNMVAFTRFPQALMIRLMSRAPEEQRSFKASHLSSLDFTQGDLVCGVYRVIARSENKVEFEITMKSMEFINGRLALSFCETENEVVFSSETLMWRRSDETQAMPLEKPLLRWMHETAAWWLLDSGVKYLMELES</sequence>
<accession>A0A0F7TSQ6</accession>
<proteinExistence type="predicted"/>
<evidence type="ECO:0000313" key="2">
    <source>
        <dbReference type="Proteomes" id="UP000042958"/>
    </source>
</evidence>
<gene>
    <name evidence="1" type="ORF">PMG11_07487</name>
</gene>
<name>A0A0F7TSQ6_PENBI</name>
<organism evidence="1 2">
    <name type="scientific">Penicillium brasilianum</name>
    <dbReference type="NCBI Taxonomy" id="104259"/>
    <lineage>
        <taxon>Eukaryota</taxon>
        <taxon>Fungi</taxon>
        <taxon>Dikarya</taxon>
        <taxon>Ascomycota</taxon>
        <taxon>Pezizomycotina</taxon>
        <taxon>Eurotiomycetes</taxon>
        <taxon>Eurotiomycetidae</taxon>
        <taxon>Eurotiales</taxon>
        <taxon>Aspergillaceae</taxon>
        <taxon>Penicillium</taxon>
    </lineage>
</organism>
<dbReference type="EMBL" id="CDHK01000006">
    <property type="protein sequence ID" value="CEJ58841.1"/>
    <property type="molecule type" value="Genomic_DNA"/>
</dbReference>
<reference evidence="2" key="1">
    <citation type="journal article" date="2015" name="Genome Announc.">
        <title>Draft genome sequence of the fungus Penicillium brasilianum MG11.</title>
        <authorList>
            <person name="Horn F."/>
            <person name="Linde J."/>
            <person name="Mattern D.J."/>
            <person name="Walther G."/>
            <person name="Guthke R."/>
            <person name="Brakhage A.A."/>
            <person name="Valiante V."/>
        </authorList>
    </citation>
    <scope>NUCLEOTIDE SEQUENCE [LARGE SCALE GENOMIC DNA]</scope>
    <source>
        <strain evidence="2">MG11</strain>
    </source>
</reference>
<protein>
    <submittedName>
        <fullName evidence="1">Uncharacterized protein</fullName>
    </submittedName>
</protein>
<dbReference type="OrthoDB" id="5599753at2759"/>
<evidence type="ECO:0000313" key="1">
    <source>
        <dbReference type="EMBL" id="CEJ58841.1"/>
    </source>
</evidence>
<keyword evidence="2" id="KW-1185">Reference proteome</keyword>
<dbReference type="AlphaFoldDB" id="A0A0F7TSQ6"/>